<name>A0A1R3KKY2_9ROSI</name>
<accession>A0A1R3KKY2</accession>
<evidence type="ECO:0000313" key="2">
    <source>
        <dbReference type="EMBL" id="OMP07756.1"/>
    </source>
</evidence>
<reference evidence="3" key="1">
    <citation type="submission" date="2013-09" db="EMBL/GenBank/DDBJ databases">
        <title>Corchorus olitorius genome sequencing.</title>
        <authorList>
            <person name="Alam M."/>
            <person name="Haque M.S."/>
            <person name="Islam M.S."/>
            <person name="Emdad E.M."/>
            <person name="Islam M.M."/>
            <person name="Ahmed B."/>
            <person name="Halim A."/>
            <person name="Hossen Q.M.M."/>
            <person name="Hossain M.Z."/>
            <person name="Ahmed R."/>
            <person name="Khan M.M."/>
            <person name="Islam R."/>
            <person name="Rashid M.M."/>
            <person name="Khan S.A."/>
            <person name="Rahman M.S."/>
            <person name="Alam M."/>
            <person name="Yahiya A.S."/>
            <person name="Khan M.S."/>
            <person name="Azam M.S."/>
            <person name="Haque T."/>
            <person name="Lashkar M.Z.H."/>
            <person name="Akhand A.I."/>
            <person name="Morshed G."/>
            <person name="Roy S."/>
            <person name="Uddin K.S."/>
            <person name="Rabeya T."/>
            <person name="Hossain A.S."/>
            <person name="Chowdhury A."/>
            <person name="Snigdha A.R."/>
            <person name="Mortoza M.S."/>
            <person name="Matin S.A."/>
            <person name="Hoque S.M.E."/>
            <person name="Islam M.K."/>
            <person name="Roy D.K."/>
            <person name="Haider R."/>
            <person name="Moosa M.M."/>
            <person name="Elias S.M."/>
            <person name="Hasan A.M."/>
            <person name="Jahan S."/>
            <person name="Shafiuddin M."/>
            <person name="Mahmood N."/>
            <person name="Shommy N.S."/>
        </authorList>
    </citation>
    <scope>NUCLEOTIDE SEQUENCE [LARGE SCALE GENOMIC DNA]</scope>
    <source>
        <strain evidence="3">cv. O-4</strain>
    </source>
</reference>
<protein>
    <recommendedName>
        <fullName evidence="4">Aminotransferase-like plant mobile domain-containing protein</fullName>
    </recommendedName>
</protein>
<feature type="region of interest" description="Disordered" evidence="1">
    <location>
        <begin position="403"/>
        <end position="441"/>
    </location>
</feature>
<feature type="compositionally biased region" description="Polar residues" evidence="1">
    <location>
        <begin position="422"/>
        <end position="432"/>
    </location>
</feature>
<feature type="compositionally biased region" description="Polar residues" evidence="1">
    <location>
        <begin position="405"/>
        <end position="415"/>
    </location>
</feature>
<dbReference type="EMBL" id="AWUE01013069">
    <property type="protein sequence ID" value="OMP07756.1"/>
    <property type="molecule type" value="Genomic_DNA"/>
</dbReference>
<sequence length="513" mass="55795">MPRRPSVGGAPPPSRVLVTASFGGGKARVSANPSTHFFFDRGSVVGPLAAAVAWSRCGPVRLSPSAVGSVFCRRCLPLVPILCWNLLLVAVLDHCELFFVNFAASSIIWPCRGLAIQTLLLPCHHCASFSRSTMAKQVSLPQVGSLYDAWMELSDSILDFDKDGAVDDTASAGDDFHLVCECAAAGKEWFPVIEETSRARLGRGDLTPATIHPVFLAGSFNTLWTNWIDREFRDDAGFRNLLIQAWVFDTICLARKGRFFADSEAMGFLLRRWNKSTHTFIAAFGEIIVTLEDVAAATLLPILGDLDPRLVQLDADEQAIESSLLTVHHTIAAGKKFNDVKTVKLFDWLQLRLDILAIGAVMVASALEVIPASVVGSARRSGGSSSRMNPLLHYVAPLGLLGKPTKSSTNPSSLTPKFPRTPSFNPKGSGQVSKKGRDGQVKREETSLKLVLDTSVACFYLGTADVEWGPGGQLDLIWSSPETAYMVKSCSKCLNGALLMVRWNYACDYEWNV</sequence>
<comment type="caution">
    <text evidence="2">The sequence shown here is derived from an EMBL/GenBank/DDBJ whole genome shotgun (WGS) entry which is preliminary data.</text>
</comment>
<proteinExistence type="predicted"/>
<evidence type="ECO:0008006" key="4">
    <source>
        <dbReference type="Google" id="ProtNLM"/>
    </source>
</evidence>
<evidence type="ECO:0000313" key="3">
    <source>
        <dbReference type="Proteomes" id="UP000187203"/>
    </source>
</evidence>
<organism evidence="2 3">
    <name type="scientific">Corchorus olitorius</name>
    <dbReference type="NCBI Taxonomy" id="93759"/>
    <lineage>
        <taxon>Eukaryota</taxon>
        <taxon>Viridiplantae</taxon>
        <taxon>Streptophyta</taxon>
        <taxon>Embryophyta</taxon>
        <taxon>Tracheophyta</taxon>
        <taxon>Spermatophyta</taxon>
        <taxon>Magnoliopsida</taxon>
        <taxon>eudicotyledons</taxon>
        <taxon>Gunneridae</taxon>
        <taxon>Pentapetalae</taxon>
        <taxon>rosids</taxon>
        <taxon>malvids</taxon>
        <taxon>Malvales</taxon>
        <taxon>Malvaceae</taxon>
        <taxon>Grewioideae</taxon>
        <taxon>Apeibeae</taxon>
        <taxon>Corchorus</taxon>
    </lineage>
</organism>
<dbReference type="Proteomes" id="UP000187203">
    <property type="component" value="Unassembled WGS sequence"/>
</dbReference>
<evidence type="ECO:0000256" key="1">
    <source>
        <dbReference type="SAM" id="MobiDB-lite"/>
    </source>
</evidence>
<gene>
    <name evidence="2" type="ORF">COLO4_07073</name>
</gene>
<keyword evidence="3" id="KW-1185">Reference proteome</keyword>
<dbReference type="AlphaFoldDB" id="A0A1R3KKY2"/>
<dbReference type="OrthoDB" id="1937804at2759"/>